<gene>
    <name evidence="2" type="ORF">E6C27_scaffold79G00480</name>
</gene>
<feature type="region of interest" description="Disordered" evidence="1">
    <location>
        <begin position="1"/>
        <end position="23"/>
    </location>
</feature>
<dbReference type="Proteomes" id="UP000321393">
    <property type="component" value="Unassembled WGS sequence"/>
</dbReference>
<proteinExistence type="predicted"/>
<evidence type="ECO:0000313" key="3">
    <source>
        <dbReference type="Proteomes" id="UP000321393"/>
    </source>
</evidence>
<comment type="caution">
    <text evidence="2">The sequence shown here is derived from an EMBL/GenBank/DDBJ whole genome shotgun (WGS) entry which is preliminary data.</text>
</comment>
<evidence type="ECO:0000256" key="1">
    <source>
        <dbReference type="SAM" id="MobiDB-lite"/>
    </source>
</evidence>
<dbReference type="OrthoDB" id="1749511at2759"/>
<accession>A0A5A7VA79</accession>
<organism evidence="2 3">
    <name type="scientific">Cucumis melo var. makuwa</name>
    <name type="common">Oriental melon</name>
    <dbReference type="NCBI Taxonomy" id="1194695"/>
    <lineage>
        <taxon>Eukaryota</taxon>
        <taxon>Viridiplantae</taxon>
        <taxon>Streptophyta</taxon>
        <taxon>Embryophyta</taxon>
        <taxon>Tracheophyta</taxon>
        <taxon>Spermatophyta</taxon>
        <taxon>Magnoliopsida</taxon>
        <taxon>eudicotyledons</taxon>
        <taxon>Gunneridae</taxon>
        <taxon>Pentapetalae</taxon>
        <taxon>rosids</taxon>
        <taxon>fabids</taxon>
        <taxon>Cucurbitales</taxon>
        <taxon>Cucurbitaceae</taxon>
        <taxon>Benincaseae</taxon>
        <taxon>Cucumis</taxon>
    </lineage>
</organism>
<evidence type="ECO:0000313" key="2">
    <source>
        <dbReference type="EMBL" id="KAA0062561.1"/>
    </source>
</evidence>
<name>A0A5A7VA79_CUCMM</name>
<sequence>MFHNFEDQRSARKLAGQSQGNRRAISALSRGASIQSMEEIITHPKLKYPEGFGESLVENMNDEGGQRVKTEEGYANWSRFRWVEMPMFDSCQPDSWIFRAERYFHIYQLSNSEKIMVASISFTGAALHWYQWADNHQTFEYWKDLKLRLLY</sequence>
<protein>
    <submittedName>
        <fullName evidence="2">Transposon Tf2-1 polyprotein isoform X1</fullName>
    </submittedName>
</protein>
<dbReference type="AlphaFoldDB" id="A0A5A7VA79"/>
<dbReference type="EMBL" id="SSTE01004244">
    <property type="protein sequence ID" value="KAA0062561.1"/>
    <property type="molecule type" value="Genomic_DNA"/>
</dbReference>
<reference evidence="2 3" key="1">
    <citation type="submission" date="2019-08" db="EMBL/GenBank/DDBJ databases">
        <title>Draft genome sequences of two oriental melons (Cucumis melo L. var makuwa).</title>
        <authorList>
            <person name="Kwon S.-Y."/>
        </authorList>
    </citation>
    <scope>NUCLEOTIDE SEQUENCE [LARGE SCALE GENOMIC DNA]</scope>
    <source>
        <strain evidence="3">cv. SW 3</strain>
        <tissue evidence="2">Leaf</tissue>
    </source>
</reference>
<feature type="compositionally biased region" description="Basic and acidic residues" evidence="1">
    <location>
        <begin position="1"/>
        <end position="10"/>
    </location>
</feature>